<sequence length="395" mass="41833">MLKMIATLLIALSQIPLGWAHFNLNYPTTVGFEDEKQRDGPCGGFTPNFSKDNLTDFHVNGDAIATLTTHKQGNWLYRITLDETASGNWTQIFPIVRQDGLGAFCQRAVTVPSRFVGQRGVLGVLSSTPDGLLFQASLSCLAQPVANASSVSAEFSSDSKLEALAGSDSETSPTKSGDQPAATQSGGAVAGAISKDLYYLSGVFGLVFQNCGEFKRSFALGTKDRCNMGCMFRAQSDDITTSAKSAGLHRNPPILRSAQPAAAAAMASASSSPPHDHDPFDLGPRTPSGLARGARVALLRNSPATREGEIGVSRSAPRSAYTPSSPLHAVSYAAATEGAQRAVHFDSSEPDPQPGDGPVSIANAADKLVGILLLIRRHSETVHFWTRTSIRPEVF</sequence>
<evidence type="ECO:0000313" key="12">
    <source>
        <dbReference type="Proteomes" id="UP001287286"/>
    </source>
</evidence>
<evidence type="ECO:0000256" key="5">
    <source>
        <dbReference type="ARBA" id="ARBA00023136"/>
    </source>
</evidence>
<feature type="compositionally biased region" description="Polar residues" evidence="8">
    <location>
        <begin position="168"/>
        <end position="185"/>
    </location>
</feature>
<protein>
    <recommendedName>
        <fullName evidence="10">Copper acquisition factor BIM1-like domain-containing protein</fullName>
    </recommendedName>
</protein>
<gene>
    <name evidence="11" type="ORF">Purlil1_13678</name>
</gene>
<accession>A0ABR0BDI3</accession>
<dbReference type="PANTHER" id="PTHR34992">
    <property type="entry name" value="HYPHAL ANASTAMOSIS-7 PROTEIN"/>
    <property type="match status" value="1"/>
</dbReference>
<feature type="domain" description="Copper acquisition factor BIM1-like" evidence="10">
    <location>
        <begin position="20"/>
        <end position="135"/>
    </location>
</feature>
<proteinExistence type="predicted"/>
<evidence type="ECO:0000256" key="7">
    <source>
        <dbReference type="ARBA" id="ARBA00023288"/>
    </source>
</evidence>
<feature type="signal peptide" evidence="9">
    <location>
        <begin position="1"/>
        <end position="20"/>
    </location>
</feature>
<keyword evidence="4 9" id="KW-0732">Signal</keyword>
<dbReference type="InterPro" id="IPR046936">
    <property type="entry name" value="BIM1-like"/>
</dbReference>
<evidence type="ECO:0000256" key="3">
    <source>
        <dbReference type="ARBA" id="ARBA00022622"/>
    </source>
</evidence>
<evidence type="ECO:0000259" key="10">
    <source>
        <dbReference type="Pfam" id="PF20238"/>
    </source>
</evidence>
<evidence type="ECO:0000256" key="1">
    <source>
        <dbReference type="ARBA" id="ARBA00004609"/>
    </source>
</evidence>
<evidence type="ECO:0000256" key="2">
    <source>
        <dbReference type="ARBA" id="ARBA00022475"/>
    </source>
</evidence>
<dbReference type="CDD" id="cd21176">
    <property type="entry name" value="LPMO_auxiliary-like"/>
    <property type="match status" value="1"/>
</dbReference>
<dbReference type="Pfam" id="PF20238">
    <property type="entry name" value="BIM1-like_dom"/>
    <property type="match status" value="1"/>
</dbReference>
<name>A0ABR0BDI3_PURLI</name>
<comment type="subcellular location">
    <subcellularLocation>
        <location evidence="1">Cell membrane</location>
        <topology evidence="1">Lipid-anchor</topology>
        <topology evidence="1">GPI-anchor</topology>
    </subcellularLocation>
</comment>
<feature type="region of interest" description="Disordered" evidence="8">
    <location>
        <begin position="258"/>
        <end position="287"/>
    </location>
</feature>
<evidence type="ECO:0000313" key="11">
    <source>
        <dbReference type="EMBL" id="KAK4069634.1"/>
    </source>
</evidence>
<keyword evidence="5" id="KW-0472">Membrane</keyword>
<evidence type="ECO:0000256" key="9">
    <source>
        <dbReference type="SAM" id="SignalP"/>
    </source>
</evidence>
<keyword evidence="12" id="KW-1185">Reference proteome</keyword>
<evidence type="ECO:0000256" key="4">
    <source>
        <dbReference type="ARBA" id="ARBA00022729"/>
    </source>
</evidence>
<comment type="caution">
    <text evidence="11">The sequence shown here is derived from an EMBL/GenBank/DDBJ whole genome shotgun (WGS) entry which is preliminary data.</text>
</comment>
<dbReference type="EMBL" id="JAWRVI010000275">
    <property type="protein sequence ID" value="KAK4069634.1"/>
    <property type="molecule type" value="Genomic_DNA"/>
</dbReference>
<reference evidence="11 12" key="1">
    <citation type="journal article" date="2024" name="Microbiol. Resour. Announc.">
        <title>Genome annotations for the ascomycete fungi Trichoderma harzianum, Trichoderma aggressivum, and Purpureocillium lilacinum.</title>
        <authorList>
            <person name="Beijen E.P.W."/>
            <person name="Ohm R.A."/>
        </authorList>
    </citation>
    <scope>NUCLEOTIDE SEQUENCE [LARGE SCALE GENOMIC DNA]</scope>
    <source>
        <strain evidence="11 12">CBS 150709</strain>
    </source>
</reference>
<feature type="chain" id="PRO_5045829549" description="Copper acquisition factor BIM1-like domain-containing protein" evidence="9">
    <location>
        <begin position="21"/>
        <end position="395"/>
    </location>
</feature>
<keyword evidence="7" id="KW-0449">Lipoprotein</keyword>
<dbReference type="InterPro" id="IPR046530">
    <property type="entry name" value="BIM1-like_dom"/>
</dbReference>
<evidence type="ECO:0000256" key="8">
    <source>
        <dbReference type="SAM" id="MobiDB-lite"/>
    </source>
</evidence>
<organism evidence="11 12">
    <name type="scientific">Purpureocillium lilacinum</name>
    <name type="common">Paecilomyces lilacinus</name>
    <dbReference type="NCBI Taxonomy" id="33203"/>
    <lineage>
        <taxon>Eukaryota</taxon>
        <taxon>Fungi</taxon>
        <taxon>Dikarya</taxon>
        <taxon>Ascomycota</taxon>
        <taxon>Pezizomycotina</taxon>
        <taxon>Sordariomycetes</taxon>
        <taxon>Hypocreomycetidae</taxon>
        <taxon>Hypocreales</taxon>
        <taxon>Ophiocordycipitaceae</taxon>
        <taxon>Purpureocillium</taxon>
    </lineage>
</organism>
<feature type="compositionally biased region" description="Low complexity" evidence="8">
    <location>
        <begin position="258"/>
        <end position="273"/>
    </location>
</feature>
<dbReference type="Proteomes" id="UP001287286">
    <property type="component" value="Unassembled WGS sequence"/>
</dbReference>
<feature type="region of interest" description="Disordered" evidence="8">
    <location>
        <begin position="164"/>
        <end position="185"/>
    </location>
</feature>
<keyword evidence="2" id="KW-1003">Cell membrane</keyword>
<keyword evidence="3" id="KW-0336">GPI-anchor</keyword>
<dbReference type="PANTHER" id="PTHR34992:SF1">
    <property type="entry name" value="COPPER ACQUISITION FACTOR BIM1-LIKE DOMAIN-CONTAINING PROTEIN"/>
    <property type="match status" value="1"/>
</dbReference>
<evidence type="ECO:0000256" key="6">
    <source>
        <dbReference type="ARBA" id="ARBA00023180"/>
    </source>
</evidence>
<keyword evidence="6" id="KW-0325">Glycoprotein</keyword>